<proteinExistence type="predicted"/>
<dbReference type="EMBL" id="QSHZ01000005">
    <property type="protein sequence ID" value="RHC57265.1"/>
    <property type="molecule type" value="Genomic_DNA"/>
</dbReference>
<keyword evidence="1" id="KW-1133">Transmembrane helix</keyword>
<feature type="transmembrane region" description="Helical" evidence="1">
    <location>
        <begin position="359"/>
        <end position="379"/>
    </location>
</feature>
<feature type="transmembrane region" description="Helical" evidence="1">
    <location>
        <begin position="196"/>
        <end position="229"/>
    </location>
</feature>
<feature type="transmembrane region" description="Helical" evidence="1">
    <location>
        <begin position="391"/>
        <end position="408"/>
    </location>
</feature>
<protein>
    <recommendedName>
        <fullName evidence="4">DUF2142 domain-containing protein</fullName>
    </recommendedName>
</protein>
<feature type="transmembrane region" description="Helical" evidence="1">
    <location>
        <begin position="158"/>
        <end position="176"/>
    </location>
</feature>
<feature type="transmembrane region" description="Helical" evidence="1">
    <location>
        <begin position="136"/>
        <end position="153"/>
    </location>
</feature>
<organism evidence="2 3">
    <name type="scientific">Enterocloster bolteae</name>
    <dbReference type="NCBI Taxonomy" id="208479"/>
    <lineage>
        <taxon>Bacteria</taxon>
        <taxon>Bacillati</taxon>
        <taxon>Bacillota</taxon>
        <taxon>Clostridia</taxon>
        <taxon>Lachnospirales</taxon>
        <taxon>Lachnospiraceae</taxon>
        <taxon>Enterocloster</taxon>
    </lineage>
</organism>
<keyword evidence="1" id="KW-0812">Transmembrane</keyword>
<keyword evidence="1" id="KW-0472">Membrane</keyword>
<name>A0A414AYJ3_9FIRM</name>
<dbReference type="AlphaFoldDB" id="A0A414AYJ3"/>
<reference evidence="2 3" key="1">
    <citation type="submission" date="2018-08" db="EMBL/GenBank/DDBJ databases">
        <title>A genome reference for cultivated species of the human gut microbiota.</title>
        <authorList>
            <person name="Zou Y."/>
            <person name="Xue W."/>
            <person name="Luo G."/>
        </authorList>
    </citation>
    <scope>NUCLEOTIDE SEQUENCE [LARGE SCALE GENOMIC DNA]</scope>
    <source>
        <strain evidence="2 3">AM35-14</strain>
    </source>
</reference>
<comment type="caution">
    <text evidence="2">The sequence shown here is derived from an EMBL/GenBank/DDBJ whole genome shotgun (WGS) entry which is preliminary data.</text>
</comment>
<evidence type="ECO:0008006" key="4">
    <source>
        <dbReference type="Google" id="ProtNLM"/>
    </source>
</evidence>
<dbReference type="Proteomes" id="UP000283975">
    <property type="component" value="Unassembled WGS sequence"/>
</dbReference>
<evidence type="ECO:0000256" key="1">
    <source>
        <dbReference type="SAM" id="Phobius"/>
    </source>
</evidence>
<feature type="transmembrane region" description="Helical" evidence="1">
    <location>
        <begin position="420"/>
        <end position="439"/>
    </location>
</feature>
<feature type="transmembrane region" description="Helical" evidence="1">
    <location>
        <begin position="241"/>
        <end position="274"/>
    </location>
</feature>
<evidence type="ECO:0000313" key="3">
    <source>
        <dbReference type="Proteomes" id="UP000283975"/>
    </source>
</evidence>
<evidence type="ECO:0000313" key="2">
    <source>
        <dbReference type="EMBL" id="RHC57265.1"/>
    </source>
</evidence>
<sequence>MRCESEKWWKNKWIRGGGWIVAVFLCCFFSQVLAFMVPSEWIENNVKDSAYELREGGTYTLAPGYRNMQSDTFTDSWMLNIASYREDKPALEKAMGNFFYDFGDMHSSEGKSGPFVSLFESTQGNDNLKSGSYSRYWHGYMFFLRVLLIFLNYSEIKMLNAFILMPSLIYLFYLFVNKMENIHNNTLKFGAGWGLILWILVINPSVISICMSYSGVIYISVLASILLLCNEKLRMEKNLTILFFVTVGMLTSFIDLLSAPLLTLGIPLIFFVILTEAKTYRKAFIDVVLPSICWGTGYAGMWSAKWILGTIILKRNVLAEAMGAATARSGIVIQEEGGIEINGLSPIMVTLRILASKPFLIIFSVTLFIILLFCIYNVIQKRKFNFLSPRNMQFLIIAIYPIIWSQVLKNHTYVHSWFTYRIWSISVFAIALFLFWGVGNINNCLNGDS</sequence>
<gene>
    <name evidence="2" type="ORF">DW839_05980</name>
</gene>
<accession>A0A414AYJ3</accession>